<keyword evidence="3 6" id="KW-0378">Hydrolase</keyword>
<dbReference type="EMBL" id="LNQE01000266">
    <property type="protein sequence ID" value="KUG28022.1"/>
    <property type="molecule type" value="Genomic_DNA"/>
</dbReference>
<dbReference type="Pfam" id="PF01195">
    <property type="entry name" value="Pept_tRNA_hydro"/>
    <property type="match status" value="1"/>
</dbReference>
<gene>
    <name evidence="6" type="ORF">ASZ90_002116</name>
</gene>
<dbReference type="AlphaFoldDB" id="A0A0W8G4K9"/>
<dbReference type="InterPro" id="IPR001328">
    <property type="entry name" value="Pept_tRNA_hydro"/>
</dbReference>
<comment type="similarity">
    <text evidence="5">Belongs to the PTH family.</text>
</comment>
<evidence type="ECO:0000256" key="5">
    <source>
        <dbReference type="ARBA" id="ARBA00038063"/>
    </source>
</evidence>
<dbReference type="InterPro" id="IPR036416">
    <property type="entry name" value="Pept_tRNA_hydro_sf"/>
</dbReference>
<evidence type="ECO:0000256" key="2">
    <source>
        <dbReference type="ARBA" id="ARBA00022555"/>
    </source>
</evidence>
<dbReference type="FunFam" id="3.40.50.1470:FF:000001">
    <property type="entry name" value="Peptidyl-tRNA hydrolase"/>
    <property type="match status" value="1"/>
</dbReference>
<evidence type="ECO:0000256" key="1">
    <source>
        <dbReference type="ARBA" id="ARBA00013260"/>
    </source>
</evidence>
<protein>
    <recommendedName>
        <fullName evidence="1">peptidyl-tRNA hydrolase</fullName>
        <ecNumber evidence="1">3.1.1.29</ecNumber>
    </recommendedName>
</protein>
<dbReference type="GO" id="GO:0000049">
    <property type="term" value="F:tRNA binding"/>
    <property type="evidence" value="ECO:0007669"/>
    <property type="project" value="UniProtKB-KW"/>
</dbReference>
<name>A0A0W8G4K9_9ZZZZ</name>
<evidence type="ECO:0000256" key="4">
    <source>
        <dbReference type="ARBA" id="ARBA00022884"/>
    </source>
</evidence>
<accession>A0A0W8G4K9</accession>
<sequence length="202" mass="21769">MAFTSLILGLGNPGPQYAMTRHNLGFWAADALLELGHASRLSSRKDVELFHLALTGPAGGPHLVAKPLTFMNVSGLAASHLCGYYKIEAENVVVLHDDLDLPLGRIRIKRGGGNAGHQGLNSIARELGTPDFVRIRLGISRPAPGRDVKGYVLERFPENERTIAARVAEDAARLTTLFLAEGLEAARRQAGQINHCPPQEPA</sequence>
<dbReference type="Gene3D" id="3.40.50.1470">
    <property type="entry name" value="Peptidyl-tRNA hydrolase"/>
    <property type="match status" value="1"/>
</dbReference>
<dbReference type="GO" id="GO:0004045">
    <property type="term" value="F:peptidyl-tRNA hydrolase activity"/>
    <property type="evidence" value="ECO:0007669"/>
    <property type="project" value="UniProtKB-EC"/>
</dbReference>
<dbReference type="CDD" id="cd00462">
    <property type="entry name" value="PTH"/>
    <property type="match status" value="1"/>
</dbReference>
<dbReference type="PROSITE" id="PS01195">
    <property type="entry name" value="PEPT_TRNA_HYDROL_1"/>
    <property type="match status" value="1"/>
</dbReference>
<proteinExistence type="inferred from homology"/>
<dbReference type="PANTHER" id="PTHR17224:SF1">
    <property type="entry name" value="PEPTIDYL-TRNA HYDROLASE"/>
    <property type="match status" value="1"/>
</dbReference>
<comment type="caution">
    <text evidence="6">The sequence shown here is derived from an EMBL/GenBank/DDBJ whole genome shotgun (WGS) entry which is preliminary data.</text>
</comment>
<evidence type="ECO:0000313" key="6">
    <source>
        <dbReference type="EMBL" id="KUG28022.1"/>
    </source>
</evidence>
<dbReference type="PANTHER" id="PTHR17224">
    <property type="entry name" value="PEPTIDYL-TRNA HYDROLASE"/>
    <property type="match status" value="1"/>
</dbReference>
<dbReference type="NCBIfam" id="TIGR00447">
    <property type="entry name" value="pth"/>
    <property type="match status" value="1"/>
</dbReference>
<dbReference type="SUPFAM" id="SSF53178">
    <property type="entry name" value="Peptidyl-tRNA hydrolase-like"/>
    <property type="match status" value="1"/>
</dbReference>
<keyword evidence="2" id="KW-0820">tRNA-binding</keyword>
<dbReference type="InterPro" id="IPR018171">
    <property type="entry name" value="Pept_tRNA_hydro_CS"/>
</dbReference>
<dbReference type="HAMAP" id="MF_00083">
    <property type="entry name" value="Pept_tRNA_hydro_bact"/>
    <property type="match status" value="1"/>
</dbReference>
<keyword evidence="4" id="KW-0694">RNA-binding</keyword>
<reference evidence="6" key="1">
    <citation type="journal article" date="2015" name="Proc. Natl. Acad. Sci. U.S.A.">
        <title>Networks of energetic and metabolic interactions define dynamics in microbial communities.</title>
        <authorList>
            <person name="Embree M."/>
            <person name="Liu J.K."/>
            <person name="Al-Bassam M.M."/>
            <person name="Zengler K."/>
        </authorList>
    </citation>
    <scope>NUCLEOTIDE SEQUENCE</scope>
</reference>
<evidence type="ECO:0000256" key="3">
    <source>
        <dbReference type="ARBA" id="ARBA00022801"/>
    </source>
</evidence>
<organism evidence="6">
    <name type="scientific">hydrocarbon metagenome</name>
    <dbReference type="NCBI Taxonomy" id="938273"/>
    <lineage>
        <taxon>unclassified sequences</taxon>
        <taxon>metagenomes</taxon>
        <taxon>ecological metagenomes</taxon>
    </lineage>
</organism>
<dbReference type="EC" id="3.1.1.29" evidence="1"/>